<reference evidence="3" key="1">
    <citation type="submission" date="2018-05" db="EMBL/GenBank/DDBJ databases">
        <authorList>
            <person name="Deangelis K."/>
            <person name="Huntemann M."/>
            <person name="Clum A."/>
            <person name="Pillay M."/>
            <person name="Palaniappan K."/>
            <person name="Varghese N."/>
            <person name="Mikhailova N."/>
            <person name="Stamatis D."/>
            <person name="Reddy T."/>
            <person name="Daum C."/>
            <person name="Shapiro N."/>
            <person name="Ivanova N."/>
            <person name="Kyrpides N."/>
            <person name="Woyke T."/>
        </authorList>
    </citation>
    <scope>NUCLEOTIDE SEQUENCE [LARGE SCALE GENOMIC DNA]</scope>
    <source>
        <strain evidence="3">GAS496</strain>
    </source>
</reference>
<reference evidence="2 3" key="2">
    <citation type="submission" date="2018-06" db="EMBL/GenBank/DDBJ databases">
        <title>Sequencing of bacterial isolates from soil warming experiment in Harvard Forest, Massachusetts, USA.</title>
        <authorList>
            <person name="Deangelis K.PhD."/>
        </authorList>
    </citation>
    <scope>NUCLEOTIDE SEQUENCE [LARGE SCALE GENOMIC DNA]</scope>
    <source>
        <strain evidence="2 3">GAS496</strain>
    </source>
</reference>
<keyword evidence="1" id="KW-1133">Transmembrane helix</keyword>
<evidence type="ECO:0000313" key="2">
    <source>
        <dbReference type="EMBL" id="PXW99118.1"/>
    </source>
</evidence>
<keyword evidence="1" id="KW-0812">Transmembrane</keyword>
<dbReference type="RefSeq" id="WP_110320046.1">
    <property type="nucleotide sequence ID" value="NZ_QJJU01000042.1"/>
</dbReference>
<feature type="transmembrane region" description="Helical" evidence="1">
    <location>
        <begin position="95"/>
        <end position="114"/>
    </location>
</feature>
<dbReference type="Proteomes" id="UP000247781">
    <property type="component" value="Unassembled WGS sequence"/>
</dbReference>
<proteinExistence type="predicted"/>
<sequence>MIATTTVGSVERRALLTLRSAVPLVIAAVAVWRIFGGVEPTERFFDDFFYYIKPGQNWVEGRGATFFPGEPTNGYHPLWFVWLTCLYVFAHGETFFALVDISVALLLIGFFVLFERFLRRVTGQALAGTVGASVAAIAIAPKAFMGLEMALTVFAAALLLDYITRKPLAEQFVGDALRIGLLGSLLVLSRIDAALLAPGLLLAVVNRWDWPRIAAAVVGAAPLGIYFGLNWVWYGHLGTTSMAAKSLALYLPPNLHFIAVEIPVPGAAEIGIVVAAAVVYVLSRRCENVDARRIGLALTAAPILQFCLQALMSGWKLFPWYLYYDFMVLGLAAALVVMQFERMNVTKRIGVPIAVVVAVFMALWLVSGVRPDHYQRDIAEMSKQLQSFSTDHPGIYAMGDAAGTPAWVMQEPIVHLEGLMMSHDFVERIAQQQPLEQVFHDYHVNYYVTARPESVDAQGCLHFLEPSPAQSSDRAPHMAMTICEPPIADFREGSYHLRIFQIDPTTGKSA</sequence>
<comment type="caution">
    <text evidence="2">The sequence shown here is derived from an EMBL/GenBank/DDBJ whole genome shotgun (WGS) entry which is preliminary data.</text>
</comment>
<dbReference type="AlphaFoldDB" id="A0A318H892"/>
<gene>
    <name evidence="2" type="ORF">C8E89_1425</name>
</gene>
<feature type="transmembrane region" description="Helical" evidence="1">
    <location>
        <begin position="16"/>
        <end position="35"/>
    </location>
</feature>
<feature type="transmembrane region" description="Helical" evidence="1">
    <location>
        <begin position="318"/>
        <end position="337"/>
    </location>
</feature>
<keyword evidence="1" id="KW-0472">Membrane</keyword>
<feature type="transmembrane region" description="Helical" evidence="1">
    <location>
        <begin position="294"/>
        <end position="312"/>
    </location>
</feature>
<evidence type="ECO:0008006" key="4">
    <source>
        <dbReference type="Google" id="ProtNLM"/>
    </source>
</evidence>
<evidence type="ECO:0000256" key="1">
    <source>
        <dbReference type="SAM" id="Phobius"/>
    </source>
</evidence>
<keyword evidence="3" id="KW-1185">Reference proteome</keyword>
<accession>A0A318H892</accession>
<feature type="transmembrane region" description="Helical" evidence="1">
    <location>
        <begin position="126"/>
        <end position="159"/>
    </location>
</feature>
<name>A0A318H892_9MYCO</name>
<protein>
    <recommendedName>
        <fullName evidence="4">Glycosyltransferase RgtA/B/C/D-like domain-containing protein</fullName>
    </recommendedName>
</protein>
<organism evidence="2 3">
    <name type="scientific">Mycolicibacterium moriokaense</name>
    <dbReference type="NCBI Taxonomy" id="39691"/>
    <lineage>
        <taxon>Bacteria</taxon>
        <taxon>Bacillati</taxon>
        <taxon>Actinomycetota</taxon>
        <taxon>Actinomycetes</taxon>
        <taxon>Mycobacteriales</taxon>
        <taxon>Mycobacteriaceae</taxon>
        <taxon>Mycolicibacterium</taxon>
    </lineage>
</organism>
<evidence type="ECO:0000313" key="3">
    <source>
        <dbReference type="Proteomes" id="UP000247781"/>
    </source>
</evidence>
<feature type="transmembrane region" description="Helical" evidence="1">
    <location>
        <begin position="349"/>
        <end position="366"/>
    </location>
</feature>
<feature type="transmembrane region" description="Helical" evidence="1">
    <location>
        <begin position="213"/>
        <end position="234"/>
    </location>
</feature>
<dbReference type="OrthoDB" id="9125015at2"/>
<feature type="transmembrane region" description="Helical" evidence="1">
    <location>
        <begin position="179"/>
        <end position="201"/>
    </location>
</feature>
<dbReference type="EMBL" id="QJJU01000042">
    <property type="protein sequence ID" value="PXW99118.1"/>
    <property type="molecule type" value="Genomic_DNA"/>
</dbReference>
<feature type="transmembrane region" description="Helical" evidence="1">
    <location>
        <begin position="254"/>
        <end position="282"/>
    </location>
</feature>